<evidence type="ECO:0000256" key="2">
    <source>
        <dbReference type="PIRNR" id="PIRNR017215"/>
    </source>
</evidence>
<comment type="subunit">
    <text evidence="2">Component of the endosomal sorting complex required for transport II (ESCRT-II).</text>
</comment>
<sequence>MRRTVGIGGIKKKKEAAERFRTAGREIEQTQIEHIRSSLSIFKSNLEAFAVKHKKDIRSNAVFRAQFSKMCQKIGVDPLASTKGFWAELLGVGDFYYELSIQIIEVCLATRVQNGGLLAITDLFTRLSSRRGPSAQLISLDDVRRAIDKVKVLGGGFGIVHINNSPMILSVPIEFNKDHTDVLEIAQQNQGHISISGLCSALSWPAVRSEKVIELMMENGIAWVDQCDLKQFEYWFPSLIVQ</sequence>
<reference evidence="3" key="1">
    <citation type="submission" date="2015-04" db="EMBL/GenBank/DDBJ databases">
        <title>The genome sequence of the plant pathogenic Rhizarian Plasmodiophora brassicae reveals insights in its biotrophic life cycle and the origin of chitin synthesis.</title>
        <authorList>
            <person name="Schwelm A."/>
            <person name="Fogelqvist J."/>
            <person name="Knaust A."/>
            <person name="Julke S."/>
            <person name="Lilja T."/>
            <person name="Dhandapani V."/>
            <person name="Bonilla-Rosso G."/>
            <person name="Karlsson M."/>
            <person name="Shevchenko A."/>
            <person name="Choi S.R."/>
            <person name="Kim H.G."/>
            <person name="Park J.Y."/>
            <person name="Lim Y.P."/>
            <person name="Ludwig-Muller J."/>
            <person name="Dixelius C."/>
        </authorList>
    </citation>
    <scope>NUCLEOTIDE SEQUENCE</scope>
    <source>
        <tissue evidence="3">Potato root galls</tissue>
    </source>
</reference>
<proteinExistence type="inferred from homology"/>
<dbReference type="Gene3D" id="1.10.10.10">
    <property type="entry name" value="Winged helix-like DNA-binding domain superfamily/Winged helix DNA-binding domain"/>
    <property type="match status" value="2"/>
</dbReference>
<comment type="function">
    <text evidence="2">Component of the endosomal sorting complex required for transport II (ESCRT-II), which is required for multivesicular body (MVB) formation and sorting of endosomal cargo proteins into MVBs.</text>
</comment>
<dbReference type="InterPro" id="IPR036390">
    <property type="entry name" value="WH_DNA-bd_sf"/>
</dbReference>
<dbReference type="EMBL" id="HACM01009512">
    <property type="protein sequence ID" value="CRZ09954.1"/>
    <property type="molecule type" value="Transcribed_RNA"/>
</dbReference>
<organism evidence="3">
    <name type="scientific">Spongospora subterranea</name>
    <dbReference type="NCBI Taxonomy" id="70186"/>
    <lineage>
        <taxon>Eukaryota</taxon>
        <taxon>Sar</taxon>
        <taxon>Rhizaria</taxon>
        <taxon>Endomyxa</taxon>
        <taxon>Phytomyxea</taxon>
        <taxon>Plasmodiophorida</taxon>
        <taxon>Plasmodiophoridae</taxon>
        <taxon>Spongospora</taxon>
    </lineage>
</organism>
<keyword evidence="2" id="KW-0813">Transport</keyword>
<dbReference type="SUPFAM" id="SSF46785">
    <property type="entry name" value="Winged helix' DNA-binding domain"/>
    <property type="match status" value="2"/>
</dbReference>
<name>A0A0H5RMK8_9EUKA</name>
<keyword evidence="2" id="KW-0653">Protein transport</keyword>
<dbReference type="PANTHER" id="PTHR12806:SF0">
    <property type="entry name" value="VACUOLAR-SORTING PROTEIN SNF8"/>
    <property type="match status" value="1"/>
</dbReference>
<dbReference type="InterPro" id="IPR016689">
    <property type="entry name" value="ESCRT-2_cplx_Snf8"/>
</dbReference>
<dbReference type="GO" id="GO:0000814">
    <property type="term" value="C:ESCRT II complex"/>
    <property type="evidence" value="ECO:0007669"/>
    <property type="project" value="UniProtKB-UniRule"/>
</dbReference>
<evidence type="ECO:0000256" key="1">
    <source>
        <dbReference type="ARBA" id="ARBA00009834"/>
    </source>
</evidence>
<dbReference type="AlphaFoldDB" id="A0A0H5RMK8"/>
<dbReference type="PIRSF" id="PIRSF017215">
    <property type="entry name" value="ESCRT2_Vps22"/>
    <property type="match status" value="1"/>
</dbReference>
<dbReference type="InterPro" id="IPR040608">
    <property type="entry name" value="Snf8/Vps36"/>
</dbReference>
<dbReference type="Gene3D" id="6.10.140.180">
    <property type="match status" value="1"/>
</dbReference>
<dbReference type="FunFam" id="1.10.10.10:FF:000085">
    <property type="entry name" value="Vacuolar-sorting protein SNF8"/>
    <property type="match status" value="1"/>
</dbReference>
<dbReference type="InterPro" id="IPR036388">
    <property type="entry name" value="WH-like_DNA-bd_sf"/>
</dbReference>
<evidence type="ECO:0000313" key="3">
    <source>
        <dbReference type="EMBL" id="CRZ09954.1"/>
    </source>
</evidence>
<dbReference type="Pfam" id="PF04157">
    <property type="entry name" value="EAP30"/>
    <property type="match status" value="1"/>
</dbReference>
<protein>
    <recommendedName>
        <fullName evidence="4">Vacuolar-sorting protein SNF8</fullName>
    </recommendedName>
</protein>
<accession>A0A0H5RMK8</accession>
<dbReference type="PANTHER" id="PTHR12806">
    <property type="entry name" value="EAP30 SUBUNIT OF ELL COMPLEX"/>
    <property type="match status" value="1"/>
</dbReference>
<comment type="similarity">
    <text evidence="1 2">Belongs to the SNF8 family.</text>
</comment>
<dbReference type="GO" id="GO:0043328">
    <property type="term" value="P:protein transport to vacuole involved in ubiquitin-dependent protein catabolic process via the multivesicular body sorting pathway"/>
    <property type="evidence" value="ECO:0007669"/>
    <property type="project" value="TreeGrafter"/>
</dbReference>
<evidence type="ECO:0008006" key="4">
    <source>
        <dbReference type="Google" id="ProtNLM"/>
    </source>
</evidence>